<gene>
    <name evidence="4" type="primary">LOC100377768</name>
</gene>
<dbReference type="Proteomes" id="UP000694865">
    <property type="component" value="Unplaced"/>
</dbReference>
<proteinExistence type="predicted"/>
<dbReference type="InterPro" id="IPR014710">
    <property type="entry name" value="RmlC-like_jellyroll"/>
</dbReference>
<keyword evidence="3" id="KW-1185">Reference proteome</keyword>
<dbReference type="RefSeq" id="XP_006814717.1">
    <property type="nucleotide sequence ID" value="XM_006814654.1"/>
</dbReference>
<organism evidence="3 4">
    <name type="scientific">Saccoglossus kowalevskii</name>
    <name type="common">Acorn worm</name>
    <dbReference type="NCBI Taxonomy" id="10224"/>
    <lineage>
        <taxon>Eukaryota</taxon>
        <taxon>Metazoa</taxon>
        <taxon>Hemichordata</taxon>
        <taxon>Enteropneusta</taxon>
        <taxon>Harrimaniidae</taxon>
        <taxon>Saccoglossus</taxon>
    </lineage>
</organism>
<name>A0ABM0M3X6_SACKO</name>
<dbReference type="InterPro" id="IPR000595">
    <property type="entry name" value="cNMP-bd_dom"/>
</dbReference>
<protein>
    <submittedName>
        <fullName evidence="4">Uncharacterized protein LOC100377768</fullName>
    </submittedName>
</protein>
<dbReference type="CDD" id="cd00038">
    <property type="entry name" value="CAP_ED"/>
    <property type="match status" value="1"/>
</dbReference>
<reference evidence="4" key="1">
    <citation type="submission" date="2025-08" db="UniProtKB">
        <authorList>
            <consortium name="RefSeq"/>
        </authorList>
    </citation>
    <scope>IDENTIFICATION</scope>
    <source>
        <tissue evidence="4">Testes</tissue>
    </source>
</reference>
<dbReference type="PROSITE" id="PS50042">
    <property type="entry name" value="CNMP_BINDING_3"/>
    <property type="match status" value="1"/>
</dbReference>
<accession>A0ABM0M3X6</accession>
<dbReference type="PANTHER" id="PTHR23011:SF38">
    <property type="entry name" value="CYCLIC NUCLEOTIDE-BINDING DOMAIN-CONTAINING PROTEIN"/>
    <property type="match status" value="1"/>
</dbReference>
<evidence type="ECO:0000256" key="1">
    <source>
        <dbReference type="SAM" id="MobiDB-lite"/>
    </source>
</evidence>
<dbReference type="PANTHER" id="PTHR23011">
    <property type="entry name" value="CYCLIC NUCLEOTIDE-BINDING DOMAIN CONTAINING PROTEIN"/>
    <property type="match status" value="1"/>
</dbReference>
<feature type="region of interest" description="Disordered" evidence="1">
    <location>
        <begin position="452"/>
        <end position="490"/>
    </location>
</feature>
<dbReference type="InterPro" id="IPR018490">
    <property type="entry name" value="cNMP-bd_dom_sf"/>
</dbReference>
<dbReference type="SUPFAM" id="SSF51206">
    <property type="entry name" value="cAMP-binding domain-like"/>
    <property type="match status" value="2"/>
</dbReference>
<dbReference type="GeneID" id="100377768"/>
<evidence type="ECO:0000313" key="3">
    <source>
        <dbReference type="Proteomes" id="UP000694865"/>
    </source>
</evidence>
<evidence type="ECO:0000313" key="4">
    <source>
        <dbReference type="RefSeq" id="XP_006814717.1"/>
    </source>
</evidence>
<dbReference type="Pfam" id="PF00027">
    <property type="entry name" value="cNMP_binding"/>
    <property type="match status" value="1"/>
</dbReference>
<feature type="domain" description="Cyclic nucleotide-binding" evidence="2">
    <location>
        <begin position="258"/>
        <end position="356"/>
    </location>
</feature>
<sequence>MAVARPVTTLALPAHFEETKTKIARKQVHSSPRPVTNLERLTIPDHGIYHVRRSPLPSPCSPRSPTITLPNIHLKTSDIGWMARTGGKMTFKRNIHTGLFDVKPRSGRKKPGILRTRHSERSFAGSQATDAEEEEMTPYVRFRRAARVIRLLCTACLAYMKSASASAIQGSWLEVVEQTLQAAENEAKKSGTDTKHTKATIVSAAHPDLTFDPTDYLRFTKREDSIPGKIKEYLRLPVSERTPEIVQNIVRTMLHFEEFAKYPPDIQTHLCEHAWWDRFGRNRVICREGQKPEGLYIVLTGKLTENTKIGQTFILNKGDKFGETDMISGSVRRSTVMTKGDVELFCVHGQDYEEIFDTKVAMTSDACLDYLRSGQVIVQDSRSNEWIYIIKSGKCDVLKKLVSNVCCIDQSRVLYHNYKKAQGASQIQQKHDENTIIFNGGNNSFIAMSKKKTGTHHMTVPSESSSRVSSDVHGERRKKQRQSDSAIKVPRRMSQTYGTNGCLRRGSDAQLPHCVKLSELTAGDCFGLYTVIPGVIDAGVSLVSRGAEAIRINKAFFLKFADKPLFTQIEMRYEPYPCQDRVLEELDVTSQWEEYKQMEFKNTLEKLKKK</sequence>
<dbReference type="SMART" id="SM00100">
    <property type="entry name" value="cNMP"/>
    <property type="match status" value="1"/>
</dbReference>
<evidence type="ECO:0000259" key="2">
    <source>
        <dbReference type="PROSITE" id="PS50042"/>
    </source>
</evidence>
<dbReference type="Gene3D" id="2.60.120.10">
    <property type="entry name" value="Jelly Rolls"/>
    <property type="match status" value="1"/>
</dbReference>